<dbReference type="InterPro" id="IPR045546">
    <property type="entry name" value="Exportin-T_C"/>
</dbReference>
<comment type="caution">
    <text evidence="13">The sequence shown here is derived from an EMBL/GenBank/DDBJ whole genome shotgun (WGS) entry which is preliminary data.</text>
</comment>
<sequence>MPKDFKHILILSEKYSKMDVETILGYLDPSDAARDRAYQYFEQIKGSEDGWKLSINMLSTINGEQEQVKFFCFQVILHYIKTKYAYADTEHQQIIREFVKHWIQTQSTVTQPDGALIQNKASQIICAVFLMDYPSRWPTFFDDLLQTLNMGITSTRIYLRILLSINSEVADREVSRNQKEFGIFTFIKDTMRETCITKLVDSWHHILVTYQNINTDLVCLCLEVIGAYIAWIEINLIANDRFVQIFITFLSIPLLREATCDCIAQIISKGMDPLGKVNLVESYAVILNQAGVLYFTGSPDDEDFMVKLSTLVNTMGTAILNSWTRLHKVKDTSGMLIVANAIHDKVDLLLKFLNNDDDEVSQAVVEFTREYLQFLKNKANAGAYDVADSANVETILYIVINKYKYDPTTNFPCQGEDEAFFLEYRKSLKVLFDNLAMLDQDRVFSRTKNVITSTLNQWKNLSFRDVEVAITFMYLLGEVIPNCQGNATGNASDKKAEMNEMLHLLITSGVSRQGHVAVILQFFETVVRFEKFFSQEPQHIPEILAAFLDERGLRSSDPHVRSRSSYLFSRFVKCLKSHMSNYTEGILKELQDLLVLQFPVNGVSPSLVTPDDQLYLYETAAILIVLSNCEPGTKQAILKSLLLPVAEKFEVLLQKLPVTTDEHQRCEIAKCMHHAIAVTSRTSKAFSNQQTMKSNGCVEVYLQALEVFLGALNLPYEQATLQSAVRQYLHRMVVCLESEVLPFFPIATKQLLKSSDIRSIQEFIPLINQIISKFKKDVVPFVQEIFMPFVTAIFNALSTPIDENDQPAQNERQLLQRSYFLFISVIVSNNITEVMSTQSLQNLEQVLLTVIQGAVEFPDPVAQKTCFSILKKMVELWGGSNGGLTGFVDFMYNNIVPACFMAPLKETFDLNDAQTILALSESALCLKTVLDKRGAEFVTYLKSSYLPTLHISPEKIEEYCQALGSDSKAFKNYLKFFFQNAKT</sequence>
<dbReference type="GO" id="GO:0031267">
    <property type="term" value="F:small GTPase binding"/>
    <property type="evidence" value="ECO:0007669"/>
    <property type="project" value="InterPro"/>
</dbReference>
<evidence type="ECO:0000313" key="14">
    <source>
        <dbReference type="Proteomes" id="UP000887116"/>
    </source>
</evidence>
<dbReference type="EMBL" id="BMAO01028886">
    <property type="protein sequence ID" value="GFR27979.1"/>
    <property type="molecule type" value="Genomic_DNA"/>
</dbReference>
<feature type="domain" description="Exportin-T C-terminal" evidence="12">
    <location>
        <begin position="340"/>
        <end position="981"/>
    </location>
</feature>
<evidence type="ECO:0000256" key="3">
    <source>
        <dbReference type="ARBA" id="ARBA00022448"/>
    </source>
</evidence>
<keyword evidence="3 10" id="KW-0813">Transport</keyword>
<evidence type="ECO:0000256" key="10">
    <source>
        <dbReference type="RuleBase" id="RU366037"/>
    </source>
</evidence>
<name>A0A8X6IT40_TRICU</name>
<dbReference type="GO" id="GO:0071528">
    <property type="term" value="P:tRNA re-export from nucleus"/>
    <property type="evidence" value="ECO:0007669"/>
    <property type="project" value="UniProtKB-UniRule"/>
</dbReference>
<organism evidence="13 14">
    <name type="scientific">Trichonephila clavata</name>
    <name type="common">Joro spider</name>
    <name type="synonym">Nephila clavata</name>
    <dbReference type="NCBI Taxonomy" id="2740835"/>
    <lineage>
        <taxon>Eukaryota</taxon>
        <taxon>Metazoa</taxon>
        <taxon>Ecdysozoa</taxon>
        <taxon>Arthropoda</taxon>
        <taxon>Chelicerata</taxon>
        <taxon>Arachnida</taxon>
        <taxon>Araneae</taxon>
        <taxon>Araneomorphae</taxon>
        <taxon>Entelegynae</taxon>
        <taxon>Araneoidea</taxon>
        <taxon>Nephilidae</taxon>
        <taxon>Trichonephila</taxon>
    </lineage>
</organism>
<evidence type="ECO:0000256" key="9">
    <source>
        <dbReference type="ARBA" id="ARBA00032199"/>
    </source>
</evidence>
<evidence type="ECO:0000256" key="2">
    <source>
        <dbReference type="ARBA" id="ARBA00018928"/>
    </source>
</evidence>
<dbReference type="PANTHER" id="PTHR15952">
    <property type="entry name" value="EXPORTIN-T/LOS1"/>
    <property type="match status" value="1"/>
</dbReference>
<dbReference type="AlphaFoldDB" id="A0A8X6IT40"/>
<evidence type="ECO:0000256" key="1">
    <source>
        <dbReference type="ARBA" id="ARBA00004496"/>
    </source>
</evidence>
<dbReference type="SUPFAM" id="SSF48371">
    <property type="entry name" value="ARM repeat"/>
    <property type="match status" value="1"/>
</dbReference>
<dbReference type="FunFam" id="1.25.10.10:FF:000105">
    <property type="entry name" value="Exportin for tRNA"/>
    <property type="match status" value="1"/>
</dbReference>
<evidence type="ECO:0000256" key="7">
    <source>
        <dbReference type="ARBA" id="ARBA00023242"/>
    </source>
</evidence>
<proteinExistence type="inferred from homology"/>
<dbReference type="GO" id="GO:0000049">
    <property type="term" value="F:tRNA binding"/>
    <property type="evidence" value="ECO:0007669"/>
    <property type="project" value="UniProtKB-UniRule"/>
</dbReference>
<dbReference type="Proteomes" id="UP000887116">
    <property type="component" value="Unassembled WGS sequence"/>
</dbReference>
<comment type="subcellular location">
    <subcellularLocation>
        <location evidence="1 10">Cytoplasm</location>
    </subcellularLocation>
    <subcellularLocation>
        <location evidence="10">Nucleus</location>
    </subcellularLocation>
    <text evidence="10">Shuttles between the nucleus and the cytoplasm.</text>
</comment>
<dbReference type="InterPro" id="IPR016024">
    <property type="entry name" value="ARM-type_fold"/>
</dbReference>
<keyword evidence="7 10" id="KW-0539">Nucleus</keyword>
<protein>
    <recommendedName>
        <fullName evidence="2 10">Exportin-T</fullName>
    </recommendedName>
    <alternativeName>
        <fullName evidence="8 10">Exportin(tRNA)</fullName>
    </alternativeName>
    <alternativeName>
        <fullName evidence="9 10">tRNA exportin</fullName>
    </alternativeName>
</protein>
<keyword evidence="6 10" id="KW-0694">RNA-binding</keyword>
<evidence type="ECO:0000256" key="5">
    <source>
        <dbReference type="ARBA" id="ARBA00022555"/>
    </source>
</evidence>
<evidence type="ECO:0000259" key="12">
    <source>
        <dbReference type="Pfam" id="PF19282"/>
    </source>
</evidence>
<reference evidence="13" key="1">
    <citation type="submission" date="2020-07" db="EMBL/GenBank/DDBJ databases">
        <title>Multicomponent nature underlies the extraordinary mechanical properties of spider dragline silk.</title>
        <authorList>
            <person name="Kono N."/>
            <person name="Nakamura H."/>
            <person name="Mori M."/>
            <person name="Yoshida Y."/>
            <person name="Ohtoshi R."/>
            <person name="Malay A.D."/>
            <person name="Moran D.A.P."/>
            <person name="Tomita M."/>
            <person name="Numata K."/>
            <person name="Arakawa K."/>
        </authorList>
    </citation>
    <scope>NUCLEOTIDE SEQUENCE</scope>
</reference>
<evidence type="ECO:0000313" key="13">
    <source>
        <dbReference type="EMBL" id="GFR27979.1"/>
    </source>
</evidence>
<gene>
    <name evidence="13" type="primary">XPOT</name>
    <name evidence="13" type="ORF">TNCT_525031</name>
</gene>
<evidence type="ECO:0000259" key="11">
    <source>
        <dbReference type="Pfam" id="PF08389"/>
    </source>
</evidence>
<evidence type="ECO:0000256" key="6">
    <source>
        <dbReference type="ARBA" id="ARBA00022884"/>
    </source>
</evidence>
<dbReference type="GO" id="GO:0005737">
    <property type="term" value="C:cytoplasm"/>
    <property type="evidence" value="ECO:0007669"/>
    <property type="project" value="UniProtKB-SubCell"/>
</dbReference>
<dbReference type="Gene3D" id="1.25.10.10">
    <property type="entry name" value="Leucine-rich Repeat Variant"/>
    <property type="match status" value="1"/>
</dbReference>
<dbReference type="OrthoDB" id="26399at2759"/>
<dbReference type="InterPro" id="IPR040017">
    <property type="entry name" value="XPOT"/>
</dbReference>
<accession>A0A8X6IT40</accession>
<dbReference type="GO" id="GO:0016363">
    <property type="term" value="C:nuclear matrix"/>
    <property type="evidence" value="ECO:0007669"/>
    <property type="project" value="TreeGrafter"/>
</dbReference>
<evidence type="ECO:0000256" key="4">
    <source>
        <dbReference type="ARBA" id="ARBA00022490"/>
    </source>
</evidence>
<dbReference type="Pfam" id="PF19282">
    <property type="entry name" value="Exportin-T"/>
    <property type="match status" value="1"/>
</dbReference>
<feature type="domain" description="Exportin-1/Importin-beta-like" evidence="11">
    <location>
        <begin position="116"/>
        <end position="263"/>
    </location>
</feature>
<dbReference type="InterPro" id="IPR013598">
    <property type="entry name" value="Exportin-1/Importin-b-like"/>
</dbReference>
<comment type="similarity">
    <text evidence="10">Belongs to the exportin family.</text>
</comment>
<keyword evidence="14" id="KW-1185">Reference proteome</keyword>
<dbReference type="Pfam" id="PF08389">
    <property type="entry name" value="Xpo1"/>
    <property type="match status" value="1"/>
</dbReference>
<evidence type="ECO:0000256" key="8">
    <source>
        <dbReference type="ARBA" id="ARBA00029784"/>
    </source>
</evidence>
<keyword evidence="4 10" id="KW-0963">Cytoplasm</keyword>
<dbReference type="GO" id="GO:0005643">
    <property type="term" value="C:nuclear pore"/>
    <property type="evidence" value="ECO:0007669"/>
    <property type="project" value="TreeGrafter"/>
</dbReference>
<dbReference type="PANTHER" id="PTHR15952:SF11">
    <property type="entry name" value="EXPORTIN-T"/>
    <property type="match status" value="1"/>
</dbReference>
<comment type="function">
    <text evidence="10">tRNA nucleus export receptor which facilitates tRNA translocation across the nuclear pore complex.</text>
</comment>
<keyword evidence="5 10" id="KW-0820">tRNA-binding</keyword>
<dbReference type="InterPro" id="IPR011989">
    <property type="entry name" value="ARM-like"/>
</dbReference>